<reference evidence="1 2" key="1">
    <citation type="submission" date="2015-09" db="EMBL/GenBank/DDBJ databases">
        <title>Trachymyrmex cornetzi WGS genome.</title>
        <authorList>
            <person name="Nygaard S."/>
            <person name="Hu H."/>
            <person name="Boomsma J."/>
            <person name="Zhang G."/>
        </authorList>
    </citation>
    <scope>NUCLEOTIDE SEQUENCE [LARGE SCALE GENOMIC DNA]</scope>
    <source>
        <strain evidence="1">Tcor2-1</strain>
        <tissue evidence="1">Whole body</tissue>
    </source>
</reference>
<dbReference type="AlphaFoldDB" id="A0A151JPY4"/>
<dbReference type="EMBL" id="KQ978684">
    <property type="protein sequence ID" value="KYN29304.1"/>
    <property type="molecule type" value="Genomic_DNA"/>
</dbReference>
<gene>
    <name evidence="1" type="ORF">ALC57_01265</name>
</gene>
<organism evidence="1 2">
    <name type="scientific">Trachymyrmex cornetzi</name>
    <dbReference type="NCBI Taxonomy" id="471704"/>
    <lineage>
        <taxon>Eukaryota</taxon>
        <taxon>Metazoa</taxon>
        <taxon>Ecdysozoa</taxon>
        <taxon>Arthropoda</taxon>
        <taxon>Hexapoda</taxon>
        <taxon>Insecta</taxon>
        <taxon>Pterygota</taxon>
        <taxon>Neoptera</taxon>
        <taxon>Endopterygota</taxon>
        <taxon>Hymenoptera</taxon>
        <taxon>Apocrita</taxon>
        <taxon>Aculeata</taxon>
        <taxon>Formicoidea</taxon>
        <taxon>Formicidae</taxon>
        <taxon>Myrmicinae</taxon>
        <taxon>Trachymyrmex</taxon>
    </lineage>
</organism>
<dbReference type="Proteomes" id="UP000078492">
    <property type="component" value="Unassembled WGS sequence"/>
</dbReference>
<sequence>MRRHEEACDLPIKTPIANRRMKGRLLPYLSLQRSLMLPRMGVTKKPTRGLNAHTSVMCW</sequence>
<protein>
    <submittedName>
        <fullName evidence="1">Uncharacterized protein</fullName>
    </submittedName>
</protein>
<keyword evidence="2" id="KW-1185">Reference proteome</keyword>
<accession>A0A151JPY4</accession>
<evidence type="ECO:0000313" key="1">
    <source>
        <dbReference type="EMBL" id="KYN29304.1"/>
    </source>
</evidence>
<name>A0A151JPY4_9HYME</name>
<proteinExistence type="predicted"/>
<evidence type="ECO:0000313" key="2">
    <source>
        <dbReference type="Proteomes" id="UP000078492"/>
    </source>
</evidence>